<keyword evidence="6" id="KW-0414">Isoprene biosynthesis</keyword>
<comment type="pathway">
    <text evidence="6">Isoprenoid biosynthesis; isopentenyl diphosphate biosynthesis via DXP pathway; isopentenyl diphosphate from 1-deoxy-D-xylulose 5-phosphate: step 6/6.</text>
</comment>
<evidence type="ECO:0000256" key="3">
    <source>
        <dbReference type="ARBA" id="ARBA00023002"/>
    </source>
</evidence>
<evidence type="ECO:0000256" key="6">
    <source>
        <dbReference type="HAMAP-Rule" id="MF_00191"/>
    </source>
</evidence>
<dbReference type="EMBL" id="FMZB01000007">
    <property type="protein sequence ID" value="SDD19850.1"/>
    <property type="molecule type" value="Genomic_DNA"/>
</dbReference>
<feature type="binding site" evidence="6">
    <location>
        <position position="271"/>
    </location>
    <ligand>
        <name>dimethylallyl diphosphate</name>
        <dbReference type="ChEBI" id="CHEBI:57623"/>
    </ligand>
</feature>
<dbReference type="GO" id="GO:0051539">
    <property type="term" value="F:4 iron, 4 sulfur cluster binding"/>
    <property type="evidence" value="ECO:0007669"/>
    <property type="project" value="UniProtKB-UniRule"/>
</dbReference>
<comment type="similarity">
    <text evidence="6">Belongs to the IspH family.</text>
</comment>
<gene>
    <name evidence="6" type="primary">ispH</name>
    <name evidence="7" type="ORF">SAMN05421663_107227</name>
</gene>
<comment type="function">
    <text evidence="6">Catalyzes the conversion of 1-hydroxy-2-methyl-2-(E)-butenyl 4-diphosphate (HMBPP) into a mixture of isopentenyl diphosphate (IPP) and dimethylallyl diphosphate (DMAPP). Acts in the terminal step of the DOXP/MEP pathway for isoprenoid precursor biosynthesis.</text>
</comment>
<dbReference type="InterPro" id="IPR003451">
    <property type="entry name" value="LytB/IspH"/>
</dbReference>
<organism evidence="7 8">
    <name type="scientific">Terribacillus halophilus</name>
    <dbReference type="NCBI Taxonomy" id="361279"/>
    <lineage>
        <taxon>Bacteria</taxon>
        <taxon>Bacillati</taxon>
        <taxon>Bacillota</taxon>
        <taxon>Bacilli</taxon>
        <taxon>Bacillales</taxon>
        <taxon>Bacillaceae</taxon>
        <taxon>Terribacillus</taxon>
    </lineage>
</organism>
<comment type="pathway">
    <text evidence="6">Isoprenoid biosynthesis; dimethylallyl diphosphate biosynthesis; dimethylallyl diphosphate from (2E)-4-hydroxy-3-methylbutenyl diphosphate: step 1/1.</text>
</comment>
<comment type="catalytic activity">
    <reaction evidence="6">
        <text>dimethylallyl diphosphate + 2 oxidized [2Fe-2S]-[ferredoxin] + H2O = (2E)-4-hydroxy-3-methylbut-2-enyl diphosphate + 2 reduced [2Fe-2S]-[ferredoxin] + 2 H(+)</text>
        <dbReference type="Rhea" id="RHEA:24825"/>
        <dbReference type="Rhea" id="RHEA-COMP:10000"/>
        <dbReference type="Rhea" id="RHEA-COMP:10001"/>
        <dbReference type="ChEBI" id="CHEBI:15377"/>
        <dbReference type="ChEBI" id="CHEBI:15378"/>
        <dbReference type="ChEBI" id="CHEBI:33737"/>
        <dbReference type="ChEBI" id="CHEBI:33738"/>
        <dbReference type="ChEBI" id="CHEBI:57623"/>
        <dbReference type="ChEBI" id="CHEBI:128753"/>
        <dbReference type="EC" id="1.17.7.4"/>
    </reaction>
</comment>
<dbReference type="RefSeq" id="WP_093727828.1">
    <property type="nucleotide sequence ID" value="NZ_FMZB01000007.1"/>
</dbReference>
<feature type="binding site" evidence="6">
    <location>
        <position position="131"/>
    </location>
    <ligand>
        <name>(2E)-4-hydroxy-3-methylbut-2-enyl diphosphate</name>
        <dbReference type="ChEBI" id="CHEBI:128753"/>
    </ligand>
</feature>
<feature type="binding site" evidence="6">
    <location>
        <position position="12"/>
    </location>
    <ligand>
        <name>[4Fe-4S] cluster</name>
        <dbReference type="ChEBI" id="CHEBI:49883"/>
    </ligand>
</feature>
<dbReference type="EC" id="1.17.7.4" evidence="6"/>
<keyword evidence="5 6" id="KW-0411">Iron-sulfur</keyword>
<proteinExistence type="inferred from homology"/>
<evidence type="ECO:0000256" key="2">
    <source>
        <dbReference type="ARBA" id="ARBA00022723"/>
    </source>
</evidence>
<feature type="binding site" evidence="6">
    <location>
        <position position="43"/>
    </location>
    <ligand>
        <name>dimethylallyl diphosphate</name>
        <dbReference type="ChEBI" id="CHEBI:57623"/>
    </ligand>
</feature>
<feature type="binding site" evidence="6">
    <location>
        <position position="228"/>
    </location>
    <ligand>
        <name>dimethylallyl diphosphate</name>
        <dbReference type="ChEBI" id="CHEBI:57623"/>
    </ligand>
</feature>
<feature type="binding site" evidence="6">
    <location>
        <position position="198"/>
    </location>
    <ligand>
        <name>[4Fe-4S] cluster</name>
        <dbReference type="ChEBI" id="CHEBI:49883"/>
    </ligand>
</feature>
<keyword evidence="3 6" id="KW-0560">Oxidoreductase</keyword>
<keyword evidence="4 6" id="KW-0408">Iron</keyword>
<feature type="binding site" evidence="6">
    <location>
        <position position="228"/>
    </location>
    <ligand>
        <name>(2E)-4-hydroxy-3-methylbut-2-enyl diphosphate</name>
        <dbReference type="ChEBI" id="CHEBI:128753"/>
    </ligand>
</feature>
<keyword evidence="1 6" id="KW-0004">4Fe-4S</keyword>
<feature type="binding site" evidence="6">
    <location>
        <position position="43"/>
    </location>
    <ligand>
        <name>isopentenyl diphosphate</name>
        <dbReference type="ChEBI" id="CHEBI:128769"/>
    </ligand>
</feature>
<evidence type="ECO:0000256" key="1">
    <source>
        <dbReference type="ARBA" id="ARBA00022485"/>
    </source>
</evidence>
<dbReference type="NCBIfam" id="NF002187">
    <property type="entry name" value="PRK01045.1-1"/>
    <property type="match status" value="1"/>
</dbReference>
<feature type="binding site" evidence="6">
    <location>
        <position position="131"/>
    </location>
    <ligand>
        <name>isopentenyl diphosphate</name>
        <dbReference type="ChEBI" id="CHEBI:128769"/>
    </ligand>
</feature>
<dbReference type="AlphaFoldDB" id="A0A1G6SSE9"/>
<feature type="binding site" evidence="6">
    <location>
        <position position="81"/>
    </location>
    <ligand>
        <name>(2E)-4-hydroxy-3-methylbut-2-enyl diphosphate</name>
        <dbReference type="ChEBI" id="CHEBI:128753"/>
    </ligand>
</feature>
<dbReference type="Gene3D" id="3.40.1010.20">
    <property type="entry name" value="4-hydroxy-3-methylbut-2-enyl diphosphate reductase, catalytic domain"/>
    <property type="match status" value="2"/>
</dbReference>
<reference evidence="8" key="1">
    <citation type="submission" date="2016-10" db="EMBL/GenBank/DDBJ databases">
        <authorList>
            <person name="Varghese N."/>
            <person name="Submissions S."/>
        </authorList>
    </citation>
    <scope>NUCLEOTIDE SEQUENCE [LARGE SCALE GENOMIC DNA]</scope>
    <source>
        <strain evidence="8">DSM 21620</strain>
    </source>
</reference>
<feature type="binding site" evidence="6">
    <location>
        <position position="170"/>
    </location>
    <ligand>
        <name>(2E)-4-hydroxy-3-methylbut-2-enyl diphosphate</name>
        <dbReference type="ChEBI" id="CHEBI:128753"/>
    </ligand>
</feature>
<dbReference type="GO" id="GO:0019288">
    <property type="term" value="P:isopentenyl diphosphate biosynthetic process, methylerythritol 4-phosphate pathway"/>
    <property type="evidence" value="ECO:0007669"/>
    <property type="project" value="UniProtKB-UniRule"/>
</dbReference>
<comment type="caution">
    <text evidence="6">Lacks conserved residue(s) required for the propagation of feature annotation.</text>
</comment>
<accession>A0A1G6SSE9</accession>
<evidence type="ECO:0000256" key="4">
    <source>
        <dbReference type="ARBA" id="ARBA00023004"/>
    </source>
</evidence>
<dbReference type="NCBIfam" id="TIGR00216">
    <property type="entry name" value="ispH_lytB"/>
    <property type="match status" value="1"/>
</dbReference>
<dbReference type="PANTHER" id="PTHR30426">
    <property type="entry name" value="4-HYDROXY-3-METHYLBUT-2-ENYL DIPHOSPHATE REDUCTASE"/>
    <property type="match status" value="1"/>
</dbReference>
<dbReference type="PANTHER" id="PTHR30426:SF0">
    <property type="entry name" value="4-HYDROXY-3-METHYLBUT-2-ENYL DIPHOSPHATE REDUCTASE"/>
    <property type="match status" value="1"/>
</dbReference>
<feature type="binding site" evidence="6">
    <location>
        <position position="226"/>
    </location>
    <ligand>
        <name>dimethylallyl diphosphate</name>
        <dbReference type="ChEBI" id="CHEBI:57623"/>
    </ligand>
</feature>
<dbReference type="HAMAP" id="MF_00191">
    <property type="entry name" value="IspH"/>
    <property type="match status" value="1"/>
</dbReference>
<feature type="binding site" evidence="6">
    <location>
        <position position="103"/>
    </location>
    <ligand>
        <name>[4Fe-4S] cluster</name>
        <dbReference type="ChEBI" id="CHEBI:49883"/>
    </ligand>
</feature>
<comment type="catalytic activity">
    <reaction evidence="6">
        <text>isopentenyl diphosphate + 2 oxidized [2Fe-2S]-[ferredoxin] + H2O = (2E)-4-hydroxy-3-methylbut-2-enyl diphosphate + 2 reduced [2Fe-2S]-[ferredoxin] + 2 H(+)</text>
        <dbReference type="Rhea" id="RHEA:24488"/>
        <dbReference type="Rhea" id="RHEA-COMP:10000"/>
        <dbReference type="Rhea" id="RHEA-COMP:10001"/>
        <dbReference type="ChEBI" id="CHEBI:15377"/>
        <dbReference type="ChEBI" id="CHEBI:15378"/>
        <dbReference type="ChEBI" id="CHEBI:33737"/>
        <dbReference type="ChEBI" id="CHEBI:33738"/>
        <dbReference type="ChEBI" id="CHEBI:128753"/>
        <dbReference type="ChEBI" id="CHEBI:128769"/>
        <dbReference type="EC" id="1.17.7.4"/>
    </reaction>
</comment>
<protein>
    <recommendedName>
        <fullName evidence="6">4-hydroxy-3-methylbut-2-enyl diphosphate reductase</fullName>
        <shortName evidence="6">HMBPP reductase</shortName>
        <ecNumber evidence="6">1.17.7.4</ecNumber>
    </recommendedName>
</protein>
<dbReference type="GO" id="GO:0051745">
    <property type="term" value="F:4-hydroxy-3-methylbut-2-enyl diphosphate reductase activity"/>
    <property type="evidence" value="ECO:0007669"/>
    <property type="project" value="UniProtKB-UniRule"/>
</dbReference>
<keyword evidence="8" id="KW-1185">Reference proteome</keyword>
<keyword evidence="2 6" id="KW-0479">Metal-binding</keyword>
<dbReference type="UniPathway" id="UPA00056">
    <property type="reaction ID" value="UER00097"/>
</dbReference>
<dbReference type="OrthoDB" id="9777362at2"/>
<evidence type="ECO:0000313" key="8">
    <source>
        <dbReference type="Proteomes" id="UP000198666"/>
    </source>
</evidence>
<sequence length="315" mass="34710">MNVIKIAPRGYCYGVVDAMVIAQNAVRDENLPRPIYILGMIVHNAHVTNAFETEGVITLDGSNRMELLEQIDSGTVVFTAHGVSPEVKQRAHDKGLTVLDATCPDVTRTHDLIREKVAEGYEVVYIGKKGHPEPEGAIGVAPGKVHLVQTEEDVQALELEASKLIVTNQTTMSQWDVYDVMQLVKEKFPQTEMIQEICMATQVRQEAVAEQAKDADLTLVVGDPRSNNSNRLAQVSEEIAGTKAYRIEDLSQLKLEWLEGVETVAITAGASTPTPVTKEVINFIEKCDPANLEDVKLEFNVDPKKILPKVKVKKA</sequence>
<evidence type="ECO:0000256" key="5">
    <source>
        <dbReference type="ARBA" id="ARBA00023014"/>
    </source>
</evidence>
<dbReference type="Proteomes" id="UP000198666">
    <property type="component" value="Unassembled WGS sequence"/>
</dbReference>
<dbReference type="GO" id="GO:0016114">
    <property type="term" value="P:terpenoid biosynthetic process"/>
    <property type="evidence" value="ECO:0007669"/>
    <property type="project" value="UniProtKB-UniRule"/>
</dbReference>
<feature type="binding site" evidence="6">
    <location>
        <position position="81"/>
    </location>
    <ligand>
        <name>isopentenyl diphosphate</name>
        <dbReference type="ChEBI" id="CHEBI:128769"/>
    </ligand>
</feature>
<feature type="binding site" evidence="6">
    <location>
        <position position="271"/>
    </location>
    <ligand>
        <name>(2E)-4-hydroxy-3-methylbut-2-enyl diphosphate</name>
        <dbReference type="ChEBI" id="CHEBI:128753"/>
    </ligand>
</feature>
<evidence type="ECO:0000313" key="7">
    <source>
        <dbReference type="EMBL" id="SDD19850.1"/>
    </source>
</evidence>
<feature type="binding site" evidence="6">
    <location>
        <position position="271"/>
    </location>
    <ligand>
        <name>isopentenyl diphosphate</name>
        <dbReference type="ChEBI" id="CHEBI:128769"/>
    </ligand>
</feature>
<name>A0A1G6SSE9_9BACI</name>
<feature type="binding site" evidence="6">
    <location>
        <position position="226"/>
    </location>
    <ligand>
        <name>isopentenyl diphosphate</name>
        <dbReference type="ChEBI" id="CHEBI:128769"/>
    </ligand>
</feature>
<comment type="cofactor">
    <cofactor evidence="6">
        <name>[4Fe-4S] cluster</name>
        <dbReference type="ChEBI" id="CHEBI:49883"/>
    </cofactor>
    <text evidence="6">Binds 1 [4Fe-4S] cluster per subunit.</text>
</comment>
<dbReference type="GO" id="GO:0050992">
    <property type="term" value="P:dimethylallyl diphosphate biosynthetic process"/>
    <property type="evidence" value="ECO:0007669"/>
    <property type="project" value="UniProtKB-UniRule"/>
</dbReference>
<dbReference type="GO" id="GO:0046872">
    <property type="term" value="F:metal ion binding"/>
    <property type="evidence" value="ECO:0007669"/>
    <property type="project" value="UniProtKB-KW"/>
</dbReference>
<dbReference type="CDD" id="cd13944">
    <property type="entry name" value="lytB_ispH"/>
    <property type="match status" value="1"/>
</dbReference>
<feature type="binding site" evidence="6">
    <location>
        <position position="228"/>
    </location>
    <ligand>
        <name>isopentenyl diphosphate</name>
        <dbReference type="ChEBI" id="CHEBI:128769"/>
    </ligand>
</feature>
<feature type="binding site" evidence="6">
    <location>
        <position position="43"/>
    </location>
    <ligand>
        <name>(2E)-4-hydroxy-3-methylbut-2-enyl diphosphate</name>
        <dbReference type="ChEBI" id="CHEBI:128753"/>
    </ligand>
</feature>
<feature type="active site" description="Proton donor" evidence="6">
    <location>
        <position position="133"/>
    </location>
</feature>
<feature type="binding site" evidence="6">
    <location>
        <position position="131"/>
    </location>
    <ligand>
        <name>dimethylallyl diphosphate</name>
        <dbReference type="ChEBI" id="CHEBI:57623"/>
    </ligand>
</feature>
<feature type="binding site" evidence="6">
    <location>
        <position position="226"/>
    </location>
    <ligand>
        <name>(2E)-4-hydroxy-3-methylbut-2-enyl diphosphate</name>
        <dbReference type="ChEBI" id="CHEBI:128753"/>
    </ligand>
</feature>
<dbReference type="Gene3D" id="3.40.50.11270">
    <property type="match status" value="1"/>
</dbReference>
<dbReference type="Pfam" id="PF02401">
    <property type="entry name" value="LYTB"/>
    <property type="match status" value="1"/>
</dbReference>
<feature type="binding site" evidence="6">
    <location>
        <position position="81"/>
    </location>
    <ligand>
        <name>dimethylallyl diphosphate</name>
        <dbReference type="ChEBI" id="CHEBI:57623"/>
    </ligand>
</feature>
<dbReference type="STRING" id="361279.SAMN05421663_107227"/>
<dbReference type="UniPathway" id="UPA00059">
    <property type="reaction ID" value="UER00105"/>
</dbReference>